<accession>A0A150XZV6</accession>
<dbReference type="GO" id="GO:0003995">
    <property type="term" value="F:acyl-CoA dehydrogenase activity"/>
    <property type="evidence" value="ECO:0007669"/>
    <property type="project" value="InterPro"/>
</dbReference>
<dbReference type="Pfam" id="PF00441">
    <property type="entry name" value="Acyl-CoA_dh_1"/>
    <property type="match status" value="1"/>
</dbReference>
<gene>
    <name evidence="12" type="ORF">AWW67_03610</name>
</gene>
<dbReference type="InterPro" id="IPR009100">
    <property type="entry name" value="AcylCoA_DH/oxidase_NM_dom_sf"/>
</dbReference>
<evidence type="ECO:0000313" key="13">
    <source>
        <dbReference type="Proteomes" id="UP000075663"/>
    </source>
</evidence>
<dbReference type="InterPro" id="IPR009075">
    <property type="entry name" value="AcylCo_DH/oxidase_C"/>
</dbReference>
<evidence type="ECO:0000256" key="6">
    <source>
        <dbReference type="ARBA" id="ARBA00052546"/>
    </source>
</evidence>
<dbReference type="GO" id="GO:0050660">
    <property type="term" value="F:flavin adenine dinucleotide binding"/>
    <property type="evidence" value="ECO:0007669"/>
    <property type="project" value="InterPro"/>
</dbReference>
<name>A0A150XZV6_9BACT</name>
<dbReference type="Pfam" id="PF21263">
    <property type="entry name" value="Acyl-CoA-dh_C"/>
    <property type="match status" value="1"/>
</dbReference>
<evidence type="ECO:0000259" key="9">
    <source>
        <dbReference type="Pfam" id="PF02770"/>
    </source>
</evidence>
<evidence type="ECO:0000259" key="10">
    <source>
        <dbReference type="Pfam" id="PF02771"/>
    </source>
</evidence>
<dbReference type="InterPro" id="IPR037069">
    <property type="entry name" value="AcylCoA_DH/ox_N_sf"/>
</dbReference>
<keyword evidence="4 7" id="KW-0274">FAD</keyword>
<dbReference type="FunFam" id="1.10.540.10:FF:000001">
    <property type="entry name" value="Very long-chain-specific acyl-CoA dehydrogenase, mitochondrial"/>
    <property type="match status" value="1"/>
</dbReference>
<feature type="domain" description="Acyl-CoA oxidase/dehydrogenase middle" evidence="9">
    <location>
        <begin position="149"/>
        <end position="243"/>
    </location>
</feature>
<dbReference type="RefSeq" id="WP_062300989.1">
    <property type="nucleotide sequence ID" value="NZ_LRPB01000023.1"/>
</dbReference>
<reference evidence="12 13" key="1">
    <citation type="submission" date="2016-01" db="EMBL/GenBank/DDBJ databases">
        <title>Genome sequencing of Roseivirga seohaensis SW-152.</title>
        <authorList>
            <person name="Selvaratnam C."/>
            <person name="Thevarajoo S."/>
            <person name="Goh K.M."/>
            <person name="Ee R."/>
            <person name="Chan K.-G."/>
            <person name="Chong C.S."/>
        </authorList>
    </citation>
    <scope>NUCLEOTIDE SEQUENCE [LARGE SCALE GENOMIC DNA]</scope>
    <source>
        <strain evidence="12 13">SW-152</strain>
    </source>
</reference>
<keyword evidence="5 7" id="KW-0560">Oxidoreductase</keyword>
<dbReference type="InterPro" id="IPR036250">
    <property type="entry name" value="AcylCo_DH-like_C"/>
</dbReference>
<dbReference type="Gene3D" id="1.20.140.10">
    <property type="entry name" value="Butyryl-CoA Dehydrogenase, subunit A, domain 3"/>
    <property type="match status" value="2"/>
</dbReference>
<evidence type="ECO:0000256" key="2">
    <source>
        <dbReference type="ARBA" id="ARBA00009347"/>
    </source>
</evidence>
<evidence type="ECO:0000256" key="4">
    <source>
        <dbReference type="ARBA" id="ARBA00022827"/>
    </source>
</evidence>
<dbReference type="AlphaFoldDB" id="A0A150XZV6"/>
<comment type="similarity">
    <text evidence="2 7">Belongs to the acyl-CoA dehydrogenase family.</text>
</comment>
<dbReference type="PANTHER" id="PTHR43884">
    <property type="entry name" value="ACYL-COA DEHYDROGENASE"/>
    <property type="match status" value="1"/>
</dbReference>
<dbReference type="SUPFAM" id="SSF47203">
    <property type="entry name" value="Acyl-CoA dehydrogenase C-terminal domain-like"/>
    <property type="match status" value="1"/>
</dbReference>
<dbReference type="InterPro" id="IPR049426">
    <property type="entry name" value="Acyl-CoA-dh-like_C"/>
</dbReference>
<evidence type="ECO:0000313" key="12">
    <source>
        <dbReference type="EMBL" id="KYG84208.1"/>
    </source>
</evidence>
<dbReference type="InterPro" id="IPR006091">
    <property type="entry name" value="Acyl-CoA_Oxase/DH_mid-dom"/>
</dbReference>
<sequence>MSSETIKASIKGGEFLVRETPAQEVFIPEEFSEEQKMMAQACSDFIETEITPNADRIDSMKEPDLVPNIFKKAGELGLLGITVPEQYGGLGMSFNTSMLIADVIGAAGSFSTTYGAHTGIGTLPILYYGTEAQKEKYLPKLATGEWAACYCLTEPDAGSDANSGKTKAVLSADGKHYNITGQKMWISNAGFADLFIVFAKIEDDKNLTAFIVEKTFGGITMNEEEKKLGIKGSSTRQVFFNDCPVPVENMLSERGNGFKIAVNILNIGRVKLGAGVLGGCRTVISHATQYANERKQFGVSISSFGAIKSKLAEMATKTYVTESLDYRAGQNIEDKINDLIAGGMDDAEAKLKGVEQFAIECAIAKIHSSEVLDYVVDQGVQVYGGMGYSADAPMERAYRDARIARIYEGTNEINRMLMIGMLLKRAMKGELNMFEPAMAVSKELVSVPSFTTIDKSVLFNAEKEVVKNLKKVFLMVGGKAAMALQDKIEDEQEVMMNLADILIEIYAVESSMLRTEKLVSQRGEEACKDYIAMTQIYMAEAVDRVNAAAKEAIASFTKGDEQKVMLMGLKRFTKMDLVNTKELRRQVADTMIAKGKFPYYFA</sequence>
<comment type="catalytic activity">
    <reaction evidence="6">
        <text>a 2,3-saturated acyl-CoA + A = a 2,3-dehydroacyl-CoA + AH2</text>
        <dbReference type="Rhea" id="RHEA:48608"/>
        <dbReference type="ChEBI" id="CHEBI:13193"/>
        <dbReference type="ChEBI" id="CHEBI:17499"/>
        <dbReference type="ChEBI" id="CHEBI:60015"/>
        <dbReference type="ChEBI" id="CHEBI:65111"/>
    </reaction>
</comment>
<protein>
    <submittedName>
        <fullName evidence="12">Acyl-CoA dehydrogenase</fullName>
    </submittedName>
</protein>
<evidence type="ECO:0000256" key="1">
    <source>
        <dbReference type="ARBA" id="ARBA00001974"/>
    </source>
</evidence>
<organism evidence="12 13">
    <name type="scientific">Roseivirga seohaensis</name>
    <dbReference type="NCBI Taxonomy" id="1914963"/>
    <lineage>
        <taxon>Bacteria</taxon>
        <taxon>Pseudomonadati</taxon>
        <taxon>Bacteroidota</taxon>
        <taxon>Cytophagia</taxon>
        <taxon>Cytophagales</taxon>
        <taxon>Roseivirgaceae</taxon>
        <taxon>Roseivirga</taxon>
    </lineage>
</organism>
<feature type="domain" description="Acyl-CoA dehydrogenase-like C-terminal" evidence="11">
    <location>
        <begin position="468"/>
        <end position="571"/>
    </location>
</feature>
<evidence type="ECO:0000259" key="11">
    <source>
        <dbReference type="Pfam" id="PF21263"/>
    </source>
</evidence>
<dbReference type="InterPro" id="IPR046373">
    <property type="entry name" value="Acyl-CoA_Oxase/DH_mid-dom_sf"/>
</dbReference>
<dbReference type="Pfam" id="PF02771">
    <property type="entry name" value="Acyl-CoA_dh_N"/>
    <property type="match status" value="1"/>
</dbReference>
<comment type="cofactor">
    <cofactor evidence="1 7">
        <name>FAD</name>
        <dbReference type="ChEBI" id="CHEBI:57692"/>
    </cofactor>
</comment>
<feature type="domain" description="Acyl-CoA dehydrogenase/oxidase N-terminal" evidence="10">
    <location>
        <begin position="32"/>
        <end position="145"/>
    </location>
</feature>
<dbReference type="FunFam" id="2.40.110.10:FF:000006">
    <property type="entry name" value="very long-chain specific acyl-CoA dehydrogenase, mitochondrial"/>
    <property type="match status" value="1"/>
</dbReference>
<keyword evidence="3 7" id="KW-0285">Flavoprotein</keyword>
<dbReference type="PROSITE" id="PS00072">
    <property type="entry name" value="ACYL_COA_DH_1"/>
    <property type="match status" value="1"/>
</dbReference>
<dbReference type="FunFam" id="1.20.140.10:FF:000019">
    <property type="entry name" value="Acyl-CoA dehydrogenase"/>
    <property type="match status" value="1"/>
</dbReference>
<evidence type="ECO:0000256" key="3">
    <source>
        <dbReference type="ARBA" id="ARBA00022630"/>
    </source>
</evidence>
<dbReference type="PANTHER" id="PTHR43884:SF12">
    <property type="entry name" value="ISOVALERYL-COA DEHYDROGENASE, MITOCHONDRIAL-RELATED"/>
    <property type="match status" value="1"/>
</dbReference>
<evidence type="ECO:0000259" key="8">
    <source>
        <dbReference type="Pfam" id="PF00441"/>
    </source>
</evidence>
<proteinExistence type="inferred from homology"/>
<feature type="domain" description="Acyl-CoA dehydrogenase/oxidase C-terminal" evidence="8">
    <location>
        <begin position="255"/>
        <end position="418"/>
    </location>
</feature>
<dbReference type="InterPro" id="IPR006089">
    <property type="entry name" value="Acyl-CoA_DH_CS"/>
</dbReference>
<dbReference type="PROSITE" id="PS00073">
    <property type="entry name" value="ACYL_COA_DH_2"/>
    <property type="match status" value="1"/>
</dbReference>
<evidence type="ECO:0000256" key="7">
    <source>
        <dbReference type="RuleBase" id="RU362125"/>
    </source>
</evidence>
<dbReference type="Gene3D" id="1.10.540.10">
    <property type="entry name" value="Acyl-CoA dehydrogenase/oxidase, N-terminal domain"/>
    <property type="match status" value="1"/>
</dbReference>
<dbReference type="Pfam" id="PF02770">
    <property type="entry name" value="Acyl-CoA_dh_M"/>
    <property type="match status" value="1"/>
</dbReference>
<dbReference type="Gene3D" id="2.40.110.10">
    <property type="entry name" value="Butyryl-CoA Dehydrogenase, subunit A, domain 2"/>
    <property type="match status" value="1"/>
</dbReference>
<dbReference type="EMBL" id="LRPB01000023">
    <property type="protein sequence ID" value="KYG84208.1"/>
    <property type="molecule type" value="Genomic_DNA"/>
</dbReference>
<dbReference type="InterPro" id="IPR013786">
    <property type="entry name" value="AcylCoA_DH/ox_N"/>
</dbReference>
<dbReference type="Proteomes" id="UP000075663">
    <property type="component" value="Unassembled WGS sequence"/>
</dbReference>
<dbReference type="SUPFAM" id="SSF56645">
    <property type="entry name" value="Acyl-CoA dehydrogenase NM domain-like"/>
    <property type="match status" value="1"/>
</dbReference>
<comment type="caution">
    <text evidence="12">The sequence shown here is derived from an EMBL/GenBank/DDBJ whole genome shotgun (WGS) entry which is preliminary data.</text>
</comment>
<evidence type="ECO:0000256" key="5">
    <source>
        <dbReference type="ARBA" id="ARBA00023002"/>
    </source>
</evidence>
<dbReference type="STRING" id="1914963.AWW67_03610"/>